<dbReference type="Proteomes" id="UP001065047">
    <property type="component" value="Unassembled WGS sequence"/>
</dbReference>
<accession>A0ABQ0Q101</accession>
<comment type="caution">
    <text evidence="1">The sequence shown here is derived from an EMBL/GenBank/DDBJ whole genome shotgun (WGS) entry which is preliminary data.</text>
</comment>
<sequence length="142" mass="15665">MNRALRAYKSVAGSALTGREADAEVFRILIRKLTTVEHSADSQKRRPILAMNNHLWNLIQKANADDNGTVPKEDRLLFIRMANEAQRYGISAILDCDVPIGPLLECAKNVLEGLTTYPEAGKRDGVIIDAEPLKFDGSDGML</sequence>
<protein>
    <submittedName>
        <fullName evidence="1">Uncharacterized protein</fullName>
    </submittedName>
</protein>
<keyword evidence="2" id="KW-1185">Reference proteome</keyword>
<dbReference type="EMBL" id="BAPF01000059">
    <property type="protein sequence ID" value="GBQ86507.1"/>
    <property type="molecule type" value="Genomic_DNA"/>
</dbReference>
<dbReference type="RefSeq" id="WP_082781758.1">
    <property type="nucleotide sequence ID" value="NZ_BAPF01000059.1"/>
</dbReference>
<dbReference type="Pfam" id="PF07309">
    <property type="entry name" value="FlaF"/>
    <property type="match status" value="1"/>
</dbReference>
<organism evidence="1 2">
    <name type="scientific">Acetobacter malorum DSM 14337</name>
    <dbReference type="NCBI Taxonomy" id="1307910"/>
    <lineage>
        <taxon>Bacteria</taxon>
        <taxon>Pseudomonadati</taxon>
        <taxon>Pseudomonadota</taxon>
        <taxon>Alphaproteobacteria</taxon>
        <taxon>Acetobacterales</taxon>
        <taxon>Acetobacteraceae</taxon>
        <taxon>Acetobacter</taxon>
    </lineage>
</organism>
<proteinExistence type="predicted"/>
<dbReference type="InterPro" id="IPR010845">
    <property type="entry name" value="FlaF"/>
</dbReference>
<name>A0ABQ0Q101_9PROT</name>
<reference evidence="1" key="1">
    <citation type="submission" date="2013-04" db="EMBL/GenBank/DDBJ databases">
        <title>The genome sequencing project of 58 acetic acid bacteria.</title>
        <authorList>
            <person name="Okamoto-Kainuma A."/>
            <person name="Ishikawa M."/>
            <person name="Umino S."/>
            <person name="Koizumi Y."/>
            <person name="Shiwa Y."/>
            <person name="Yoshikawa H."/>
            <person name="Matsutani M."/>
            <person name="Matsushita K."/>
        </authorList>
    </citation>
    <scope>NUCLEOTIDE SEQUENCE</scope>
    <source>
        <strain evidence="1">DSM 14337</strain>
    </source>
</reference>
<gene>
    <name evidence="1" type="ORF">AA14337_3339</name>
</gene>
<dbReference type="GeneID" id="29557147"/>
<evidence type="ECO:0000313" key="2">
    <source>
        <dbReference type="Proteomes" id="UP001065047"/>
    </source>
</evidence>
<evidence type="ECO:0000313" key="1">
    <source>
        <dbReference type="EMBL" id="GBQ86507.1"/>
    </source>
</evidence>